<evidence type="ECO:0000313" key="2">
    <source>
        <dbReference type="Proteomes" id="UP000765509"/>
    </source>
</evidence>
<sequence length="280" mass="32818">METCNMARITELKAEGMKPKSPLNKVKFDIEEKNTYGRKKINKEIYHFKEDEPVQIKPLSVSSQKLINLNNNEPLLHPKFENPYSSNMEASTIKGEPVKKKGLKRKQLATSVLCKYGKKGTYWKKKKDAISNEKHSDDKEWKGPSKIKRYFSRIISKIKNHQKSQTQWHCMEPKNKNSETNLSEEESIQTQEPLDLDQVIKKLNFMELEMNRNTESTGSKISHNNTFASFSPDSGFKRVIYGRIRWEEHPVMALMEQALEYNCIPCKWQKKLALKEYQRE</sequence>
<organism evidence="1 2">
    <name type="scientific">Austropuccinia psidii MF-1</name>
    <dbReference type="NCBI Taxonomy" id="1389203"/>
    <lineage>
        <taxon>Eukaryota</taxon>
        <taxon>Fungi</taxon>
        <taxon>Dikarya</taxon>
        <taxon>Basidiomycota</taxon>
        <taxon>Pucciniomycotina</taxon>
        <taxon>Pucciniomycetes</taxon>
        <taxon>Pucciniales</taxon>
        <taxon>Sphaerophragmiaceae</taxon>
        <taxon>Austropuccinia</taxon>
    </lineage>
</organism>
<dbReference type="Proteomes" id="UP000765509">
    <property type="component" value="Unassembled WGS sequence"/>
</dbReference>
<comment type="caution">
    <text evidence="1">The sequence shown here is derived from an EMBL/GenBank/DDBJ whole genome shotgun (WGS) entry which is preliminary data.</text>
</comment>
<gene>
    <name evidence="1" type="ORF">O181_006111</name>
</gene>
<evidence type="ECO:0000313" key="1">
    <source>
        <dbReference type="EMBL" id="MBW0466396.1"/>
    </source>
</evidence>
<accession>A0A9Q3BIK0</accession>
<reference evidence="1" key="1">
    <citation type="submission" date="2021-03" db="EMBL/GenBank/DDBJ databases">
        <title>Draft genome sequence of rust myrtle Austropuccinia psidii MF-1, a brazilian biotype.</title>
        <authorList>
            <person name="Quecine M.C."/>
            <person name="Pachon D.M.R."/>
            <person name="Bonatelli M.L."/>
            <person name="Correr F.H."/>
            <person name="Franceschini L.M."/>
            <person name="Leite T.F."/>
            <person name="Margarido G.R.A."/>
            <person name="Almeida C.A."/>
            <person name="Ferrarezi J.A."/>
            <person name="Labate C.A."/>
        </authorList>
    </citation>
    <scope>NUCLEOTIDE SEQUENCE</scope>
    <source>
        <strain evidence="1">MF-1</strain>
    </source>
</reference>
<dbReference type="AlphaFoldDB" id="A0A9Q3BIK0"/>
<keyword evidence="2" id="KW-1185">Reference proteome</keyword>
<name>A0A9Q3BIK0_9BASI</name>
<dbReference type="EMBL" id="AVOT02001289">
    <property type="protein sequence ID" value="MBW0466396.1"/>
    <property type="molecule type" value="Genomic_DNA"/>
</dbReference>
<protein>
    <submittedName>
        <fullName evidence="1">Uncharacterized protein</fullName>
    </submittedName>
</protein>
<proteinExistence type="predicted"/>